<accession>A0ABX1JAH9</accession>
<evidence type="ECO:0000256" key="1">
    <source>
        <dbReference type="ARBA" id="ARBA00001974"/>
    </source>
</evidence>
<evidence type="ECO:0000256" key="4">
    <source>
        <dbReference type="ARBA" id="ARBA00022827"/>
    </source>
</evidence>
<keyword evidence="3" id="KW-0285">Flavoprotein</keyword>
<dbReference type="Gene3D" id="3.50.50.100">
    <property type="match status" value="1"/>
</dbReference>
<dbReference type="PRINTS" id="PR00368">
    <property type="entry name" value="FADPNR"/>
</dbReference>
<dbReference type="InterPro" id="IPR023753">
    <property type="entry name" value="FAD/NAD-binding_dom"/>
</dbReference>
<evidence type="ECO:0000313" key="7">
    <source>
        <dbReference type="EMBL" id="NKQ56291.1"/>
    </source>
</evidence>
<reference evidence="7 8" key="1">
    <citation type="submission" date="2020-04" db="EMBL/GenBank/DDBJ databases">
        <title>Novel species.</title>
        <authorList>
            <person name="Teo W.F.A."/>
            <person name="Lipun K."/>
            <person name="Srisuk N."/>
            <person name="Duangmal K."/>
        </authorList>
    </citation>
    <scope>NUCLEOTIDE SEQUENCE [LARGE SCALE GENOMIC DNA]</scope>
    <source>
        <strain evidence="7 8">K13G38</strain>
    </source>
</reference>
<sequence>MTVRIVVAGAGYAGLAAAKLAARWTGGAVTLVNEHDRFVERVRLHQLAAGQQLRDRPLAELLEGTGVRLVVDRVTGVDAAAREVHTASGHGLGYDRLIYALGSHADMTSVPGVAEHAYTVAGFDRARMLRERLGDAQSVIVAGGGLTGIEAAAEIAETRPALKVRLVSGGVLGDALSERARRYLRRTFGRLGVEVRDGVRIAEVREDGVVLEQGEHLAADTVVWTAGFTVPAVAREAGFAVDAHGRMLVDDTLRSVSHPEVTAVGDAAAIRLADGQQLRMACATGLPTAQTAVRALAARLDGRAPKPVRFRYVNQCISLGRRDGLIQFVRADDSPREAVLTGRLAARYKETIVRGTVLFERHPTLPAGF</sequence>
<evidence type="ECO:0000313" key="8">
    <source>
        <dbReference type="Proteomes" id="UP000715441"/>
    </source>
</evidence>
<keyword evidence="4" id="KW-0274">FAD</keyword>
<organism evidence="7 8">
    <name type="scientific">Amycolatopsis acididurans</name>
    <dbReference type="NCBI Taxonomy" id="2724524"/>
    <lineage>
        <taxon>Bacteria</taxon>
        <taxon>Bacillati</taxon>
        <taxon>Actinomycetota</taxon>
        <taxon>Actinomycetes</taxon>
        <taxon>Pseudonocardiales</taxon>
        <taxon>Pseudonocardiaceae</taxon>
        <taxon>Amycolatopsis</taxon>
    </lineage>
</organism>
<comment type="similarity">
    <text evidence="2">Belongs to the NADH dehydrogenase family.</text>
</comment>
<feature type="domain" description="FAD/NAD(P)-binding" evidence="6">
    <location>
        <begin position="4"/>
        <end position="294"/>
    </location>
</feature>
<protein>
    <submittedName>
        <fullName evidence="7">FAD-dependent oxidoreductase</fullName>
    </submittedName>
</protein>
<comment type="cofactor">
    <cofactor evidence="1">
        <name>FAD</name>
        <dbReference type="ChEBI" id="CHEBI:57692"/>
    </cofactor>
</comment>
<dbReference type="InterPro" id="IPR051169">
    <property type="entry name" value="NADH-Q_oxidoreductase"/>
</dbReference>
<dbReference type="Pfam" id="PF07992">
    <property type="entry name" value="Pyr_redox_2"/>
    <property type="match status" value="1"/>
</dbReference>
<evidence type="ECO:0000256" key="2">
    <source>
        <dbReference type="ARBA" id="ARBA00005272"/>
    </source>
</evidence>
<keyword evidence="8" id="KW-1185">Reference proteome</keyword>
<dbReference type="InterPro" id="IPR036188">
    <property type="entry name" value="FAD/NAD-bd_sf"/>
</dbReference>
<dbReference type="PANTHER" id="PTHR42913:SF3">
    <property type="entry name" value="64 KDA MITOCHONDRIAL NADH DEHYDROGENASE (EUROFUNG)"/>
    <property type="match status" value="1"/>
</dbReference>
<proteinExistence type="inferred from homology"/>
<dbReference type="SUPFAM" id="SSF51905">
    <property type="entry name" value="FAD/NAD(P)-binding domain"/>
    <property type="match status" value="1"/>
</dbReference>
<dbReference type="EMBL" id="JAAXLS010000021">
    <property type="protein sequence ID" value="NKQ56291.1"/>
    <property type="molecule type" value="Genomic_DNA"/>
</dbReference>
<comment type="caution">
    <text evidence="7">The sequence shown here is derived from an EMBL/GenBank/DDBJ whole genome shotgun (WGS) entry which is preliminary data.</text>
</comment>
<evidence type="ECO:0000256" key="3">
    <source>
        <dbReference type="ARBA" id="ARBA00022630"/>
    </source>
</evidence>
<dbReference type="Proteomes" id="UP000715441">
    <property type="component" value="Unassembled WGS sequence"/>
</dbReference>
<dbReference type="RefSeq" id="WP_168519329.1">
    <property type="nucleotide sequence ID" value="NZ_JAAXLS010000021.1"/>
</dbReference>
<dbReference type="PANTHER" id="PTHR42913">
    <property type="entry name" value="APOPTOSIS-INDUCING FACTOR 1"/>
    <property type="match status" value="1"/>
</dbReference>
<name>A0ABX1JAH9_9PSEU</name>
<gene>
    <name evidence="7" type="ORF">HFP15_25765</name>
</gene>
<evidence type="ECO:0000259" key="6">
    <source>
        <dbReference type="Pfam" id="PF07992"/>
    </source>
</evidence>
<dbReference type="PRINTS" id="PR00469">
    <property type="entry name" value="PNDRDTASEII"/>
</dbReference>
<evidence type="ECO:0000256" key="5">
    <source>
        <dbReference type="ARBA" id="ARBA00023002"/>
    </source>
</evidence>
<keyword evidence="5" id="KW-0560">Oxidoreductase</keyword>